<feature type="domain" description="O-methyltransferase dimerisation" evidence="5">
    <location>
        <begin position="67"/>
        <end position="136"/>
    </location>
</feature>
<dbReference type="SUPFAM" id="SSF53335">
    <property type="entry name" value="S-adenosyl-L-methionine-dependent methyltransferases"/>
    <property type="match status" value="1"/>
</dbReference>
<dbReference type="InterPro" id="IPR016461">
    <property type="entry name" value="COMT-like"/>
</dbReference>
<dbReference type="Pfam" id="PF00891">
    <property type="entry name" value="Methyltransf_2"/>
    <property type="match status" value="1"/>
</dbReference>
<dbReference type="Gene3D" id="3.40.50.150">
    <property type="entry name" value="Vaccinia Virus protein VP39"/>
    <property type="match status" value="1"/>
</dbReference>
<dbReference type="Pfam" id="PF08100">
    <property type="entry name" value="Dimerisation"/>
    <property type="match status" value="1"/>
</dbReference>
<dbReference type="Proteomes" id="UP001305779">
    <property type="component" value="Unassembled WGS sequence"/>
</dbReference>
<dbReference type="InterPro" id="IPR012967">
    <property type="entry name" value="COMT_dimerisation"/>
</dbReference>
<dbReference type="InterPro" id="IPR029063">
    <property type="entry name" value="SAM-dependent_MTases_sf"/>
</dbReference>
<sequence length="416" mass="45480">MSNTQSTRTKLQALIQELIPLAEKYEEPATGAFGLEDPLITKTKQLLTQAQSPTDYATSLMVSSLEAICLRTLLHLNVLQAIPTTGNVTLADLSNKTNIQPSLLERLLRVPVSTNFLAQDPTSGAYSHTHLSLAFTDPSSMPSRLFPFIYDEGLGGLMPLLPQYLTHQHAQTGKWEEPGASRDSTRYNIETWHAGVEGEKTAFEVMEMDPVRMERFQKAMGIGEHLNPVVGYYDFSKLSNPNDPSHPILVDVGGGQGLALSAILQAHPTLKPTQCVLQDTHPVLTLAQTTNPANLPHGMTYQPHDFFAPQPIAGARAYYLKAIAHDLSDTNLVLVLKRIVEVMERDSRVLIAENVLPEVGGGGIMALMDLMMMGIGGKERTEGGFRDVLERAGLVVEGVHRAGGGRRYAVVEARLK</sequence>
<evidence type="ECO:0000259" key="4">
    <source>
        <dbReference type="Pfam" id="PF00891"/>
    </source>
</evidence>
<feature type="domain" description="O-methyltransferase C-terminal" evidence="4">
    <location>
        <begin position="202"/>
        <end position="393"/>
    </location>
</feature>
<evidence type="ECO:0000313" key="7">
    <source>
        <dbReference type="Proteomes" id="UP001305779"/>
    </source>
</evidence>
<keyword evidence="2" id="KW-0808">Transferase</keyword>
<evidence type="ECO:0000256" key="2">
    <source>
        <dbReference type="ARBA" id="ARBA00022679"/>
    </source>
</evidence>
<comment type="caution">
    <text evidence="6">The sequence shown here is derived from an EMBL/GenBank/DDBJ whole genome shotgun (WGS) entry which is preliminary data.</text>
</comment>
<dbReference type="InterPro" id="IPR001077">
    <property type="entry name" value="COMT_C"/>
</dbReference>
<dbReference type="PANTHER" id="PTHR43712:SF5">
    <property type="entry name" value="O-METHYLTRANSFERASE ASQN-RELATED"/>
    <property type="match status" value="1"/>
</dbReference>
<gene>
    <name evidence="6" type="ORF">PRZ48_011978</name>
</gene>
<dbReference type="EMBL" id="JAXOVC010000009">
    <property type="protein sequence ID" value="KAK4497527.1"/>
    <property type="molecule type" value="Genomic_DNA"/>
</dbReference>
<accession>A0ABR0E7X2</accession>
<proteinExistence type="predicted"/>
<evidence type="ECO:0008006" key="8">
    <source>
        <dbReference type="Google" id="ProtNLM"/>
    </source>
</evidence>
<keyword evidence="7" id="KW-1185">Reference proteome</keyword>
<keyword evidence="3" id="KW-0949">S-adenosyl-L-methionine</keyword>
<reference evidence="6 7" key="1">
    <citation type="journal article" date="2023" name="G3 (Bethesda)">
        <title>A chromosome-level genome assembly of Zasmidium syzygii isolated from banana leaves.</title>
        <authorList>
            <person name="van Westerhoven A.C."/>
            <person name="Mehrabi R."/>
            <person name="Talebi R."/>
            <person name="Steentjes M.B.F."/>
            <person name="Corcolon B."/>
            <person name="Chong P.A."/>
            <person name="Kema G.H.J."/>
            <person name="Seidl M.F."/>
        </authorList>
    </citation>
    <scope>NUCLEOTIDE SEQUENCE [LARGE SCALE GENOMIC DNA]</scope>
    <source>
        <strain evidence="6 7">P124</strain>
    </source>
</reference>
<organism evidence="6 7">
    <name type="scientific">Zasmidium cellare</name>
    <name type="common">Wine cellar mold</name>
    <name type="synonym">Racodium cellare</name>
    <dbReference type="NCBI Taxonomy" id="395010"/>
    <lineage>
        <taxon>Eukaryota</taxon>
        <taxon>Fungi</taxon>
        <taxon>Dikarya</taxon>
        <taxon>Ascomycota</taxon>
        <taxon>Pezizomycotina</taxon>
        <taxon>Dothideomycetes</taxon>
        <taxon>Dothideomycetidae</taxon>
        <taxon>Mycosphaerellales</taxon>
        <taxon>Mycosphaerellaceae</taxon>
        <taxon>Zasmidium</taxon>
    </lineage>
</organism>
<evidence type="ECO:0000259" key="5">
    <source>
        <dbReference type="Pfam" id="PF08100"/>
    </source>
</evidence>
<dbReference type="SUPFAM" id="SSF46785">
    <property type="entry name" value="Winged helix' DNA-binding domain"/>
    <property type="match status" value="1"/>
</dbReference>
<dbReference type="PROSITE" id="PS51683">
    <property type="entry name" value="SAM_OMT_II"/>
    <property type="match status" value="1"/>
</dbReference>
<name>A0ABR0E7X2_ZASCE</name>
<dbReference type="Gene3D" id="1.10.10.10">
    <property type="entry name" value="Winged helix-like DNA-binding domain superfamily/Winged helix DNA-binding domain"/>
    <property type="match status" value="1"/>
</dbReference>
<evidence type="ECO:0000256" key="1">
    <source>
        <dbReference type="ARBA" id="ARBA00022603"/>
    </source>
</evidence>
<protein>
    <recommendedName>
        <fullName evidence="8">O-methyltransferase domain-containing protein</fullName>
    </recommendedName>
</protein>
<dbReference type="PANTHER" id="PTHR43712">
    <property type="entry name" value="PUTATIVE (AFU_ORTHOLOGUE AFUA_4G14580)-RELATED"/>
    <property type="match status" value="1"/>
</dbReference>
<dbReference type="InterPro" id="IPR036388">
    <property type="entry name" value="WH-like_DNA-bd_sf"/>
</dbReference>
<evidence type="ECO:0000256" key="3">
    <source>
        <dbReference type="ARBA" id="ARBA00022691"/>
    </source>
</evidence>
<evidence type="ECO:0000313" key="6">
    <source>
        <dbReference type="EMBL" id="KAK4497527.1"/>
    </source>
</evidence>
<dbReference type="InterPro" id="IPR036390">
    <property type="entry name" value="WH_DNA-bd_sf"/>
</dbReference>
<keyword evidence="1" id="KW-0489">Methyltransferase</keyword>